<dbReference type="STRING" id="210143.A0A1R3GVL8"/>
<comment type="similarity">
    <text evidence="6">Belongs to the ABC transporter superfamily. ABCC family. Conjugate transporter (TC 3.A.1.208) subfamily.</text>
</comment>
<feature type="transmembrane region" description="Helical" evidence="33">
    <location>
        <begin position="2291"/>
        <end position="2312"/>
    </location>
</feature>
<evidence type="ECO:0000256" key="33">
    <source>
        <dbReference type="SAM" id="Phobius"/>
    </source>
</evidence>
<feature type="region of interest" description="Disordered" evidence="32">
    <location>
        <begin position="861"/>
        <end position="918"/>
    </location>
</feature>
<dbReference type="Proteomes" id="UP000188268">
    <property type="component" value="Unassembled WGS sequence"/>
</dbReference>
<feature type="transmembrane region" description="Helical" evidence="33">
    <location>
        <begin position="3211"/>
        <end position="3231"/>
    </location>
</feature>
<accession>A0A1R3GVL8</accession>
<keyword evidence="10 33" id="KW-0812">Transmembrane</keyword>
<evidence type="ECO:0000256" key="11">
    <source>
        <dbReference type="ARBA" id="ARBA00022705"/>
    </source>
</evidence>
<dbReference type="InterPro" id="IPR014808">
    <property type="entry name" value="DNA_replication_fac_Dna2_N"/>
</dbReference>
<evidence type="ECO:0000256" key="2">
    <source>
        <dbReference type="ARBA" id="ARBA00004123"/>
    </source>
</evidence>
<organism evidence="35 36">
    <name type="scientific">Corchorus capsularis</name>
    <name type="common">Jute</name>
    <dbReference type="NCBI Taxonomy" id="210143"/>
    <lineage>
        <taxon>Eukaryota</taxon>
        <taxon>Viridiplantae</taxon>
        <taxon>Streptophyta</taxon>
        <taxon>Embryophyta</taxon>
        <taxon>Tracheophyta</taxon>
        <taxon>Spermatophyta</taxon>
        <taxon>Magnoliopsida</taxon>
        <taxon>eudicotyledons</taxon>
        <taxon>Gunneridae</taxon>
        <taxon>Pentapetalae</taxon>
        <taxon>rosids</taxon>
        <taxon>malvids</taxon>
        <taxon>Malvales</taxon>
        <taxon>Malvaceae</taxon>
        <taxon>Grewioideae</taxon>
        <taxon>Apeibeae</taxon>
        <taxon>Corchorus</taxon>
    </lineage>
</organism>
<feature type="transmembrane region" description="Helical" evidence="33">
    <location>
        <begin position="523"/>
        <end position="544"/>
    </location>
</feature>
<evidence type="ECO:0000256" key="20">
    <source>
        <dbReference type="ARBA" id="ARBA00022967"/>
    </source>
</evidence>
<feature type="transmembrane region" description="Helical" evidence="33">
    <location>
        <begin position="2602"/>
        <end position="2623"/>
    </location>
</feature>
<evidence type="ECO:0000256" key="15">
    <source>
        <dbReference type="ARBA" id="ARBA00022741"/>
    </source>
</evidence>
<evidence type="ECO:0000256" key="12">
    <source>
        <dbReference type="ARBA" id="ARBA00022722"/>
    </source>
</evidence>
<keyword evidence="28" id="KW-0511">Multifunctional enzyme</keyword>
<feature type="transmembrane region" description="Helical" evidence="33">
    <location>
        <begin position="2629"/>
        <end position="2648"/>
    </location>
</feature>
<evidence type="ECO:0000256" key="32">
    <source>
        <dbReference type="SAM" id="MobiDB-lite"/>
    </source>
</evidence>
<keyword evidence="26" id="KW-0234">DNA repair</keyword>
<dbReference type="InterPro" id="IPR004776">
    <property type="entry name" value="Mem_transp_PIN-like"/>
</dbReference>
<dbReference type="PANTHER" id="PTHR24223:SF165">
    <property type="entry name" value="ABC TRANSPORTER C FAMILY MEMBER 15-RELATED"/>
    <property type="match status" value="1"/>
</dbReference>
<dbReference type="Pfam" id="PF08696">
    <property type="entry name" value="Dna2"/>
    <property type="match status" value="1"/>
</dbReference>
<dbReference type="Gene3D" id="3.40.50.300">
    <property type="entry name" value="P-loop containing nucleotide triphosphate hydrolases"/>
    <property type="match status" value="4"/>
</dbReference>
<dbReference type="GO" id="GO:0005524">
    <property type="term" value="F:ATP binding"/>
    <property type="evidence" value="ECO:0007669"/>
    <property type="project" value="UniProtKB-KW"/>
</dbReference>
<dbReference type="InterPro" id="IPR027417">
    <property type="entry name" value="P-loop_NTPase"/>
</dbReference>
<dbReference type="FunFam" id="3.40.50.300:FF:001170">
    <property type="entry name" value="DNA replication helicase Dna2"/>
    <property type="match status" value="1"/>
</dbReference>
<keyword evidence="21 33" id="KW-1133">Transmembrane helix</keyword>
<keyword evidence="16" id="KW-0227">DNA damage</keyword>
<evidence type="ECO:0000256" key="22">
    <source>
        <dbReference type="ARBA" id="ARBA00023004"/>
    </source>
</evidence>
<dbReference type="CDD" id="cd18579">
    <property type="entry name" value="ABC_6TM_ABCC_D1"/>
    <property type="match status" value="1"/>
</dbReference>
<proteinExistence type="inferred from homology"/>
<dbReference type="EMBL" id="AWWV01013323">
    <property type="protein sequence ID" value="OMO62122.1"/>
    <property type="molecule type" value="Genomic_DNA"/>
</dbReference>
<evidence type="ECO:0000256" key="31">
    <source>
        <dbReference type="ARBA" id="ARBA00047995"/>
    </source>
</evidence>
<comment type="similarity">
    <text evidence="5">Belongs to the DNA2/NAM7 helicase family.</text>
</comment>
<dbReference type="FunFam" id="3.40.50.300:FF:001490">
    <property type="entry name" value="DNA replication helicase"/>
    <property type="match status" value="1"/>
</dbReference>
<keyword evidence="25 33" id="KW-0472">Membrane</keyword>
<evidence type="ECO:0000256" key="5">
    <source>
        <dbReference type="ARBA" id="ARBA00007913"/>
    </source>
</evidence>
<dbReference type="PANTHER" id="PTHR24223">
    <property type="entry name" value="ATP-BINDING CASSETTE SUB-FAMILY C"/>
    <property type="match status" value="1"/>
</dbReference>
<feature type="transmembrane region" description="Helical" evidence="33">
    <location>
        <begin position="2489"/>
        <end position="2509"/>
    </location>
</feature>
<dbReference type="InterPro" id="IPR041679">
    <property type="entry name" value="DNA2/NAM7-like_C"/>
</dbReference>
<keyword evidence="27" id="KW-0539">Nucleus</keyword>
<dbReference type="GO" id="GO:0016020">
    <property type="term" value="C:membrane"/>
    <property type="evidence" value="ECO:0007669"/>
    <property type="project" value="InterPro"/>
</dbReference>
<keyword evidence="22" id="KW-0408">Iron</keyword>
<protein>
    <recommendedName>
        <fullName evidence="34">ABC transmembrane type-1 domain-containing protein</fullName>
    </recommendedName>
</protein>
<dbReference type="GO" id="GO:0009734">
    <property type="term" value="P:auxin-activated signaling pathway"/>
    <property type="evidence" value="ECO:0007669"/>
    <property type="project" value="UniProtKB-KW"/>
</dbReference>
<evidence type="ECO:0000256" key="30">
    <source>
        <dbReference type="ARBA" id="ARBA00034018"/>
    </source>
</evidence>
<evidence type="ECO:0000256" key="18">
    <source>
        <dbReference type="ARBA" id="ARBA00022806"/>
    </source>
</evidence>
<feature type="transmembrane region" description="Helical" evidence="33">
    <location>
        <begin position="741"/>
        <end position="762"/>
    </location>
</feature>
<keyword evidence="23" id="KW-0411">Iron-sulfur</keyword>
<dbReference type="GO" id="GO:0007064">
    <property type="term" value="P:mitotic sister chromatid cohesion"/>
    <property type="evidence" value="ECO:0007669"/>
    <property type="project" value="InterPro"/>
</dbReference>
<comment type="catalytic activity">
    <reaction evidence="31">
        <text>ATP + H2O = ADP + phosphate + H(+)</text>
        <dbReference type="Rhea" id="RHEA:13065"/>
        <dbReference type="ChEBI" id="CHEBI:15377"/>
        <dbReference type="ChEBI" id="CHEBI:15378"/>
        <dbReference type="ChEBI" id="CHEBI:30616"/>
        <dbReference type="ChEBI" id="CHEBI:43474"/>
        <dbReference type="ChEBI" id="CHEBI:456216"/>
        <dbReference type="EC" id="3.6.4.12"/>
    </reaction>
</comment>
<dbReference type="GO" id="GO:0017116">
    <property type="term" value="F:single-stranded DNA helicase activity"/>
    <property type="evidence" value="ECO:0007669"/>
    <property type="project" value="InterPro"/>
</dbReference>
<keyword evidence="17" id="KW-0378">Hydrolase</keyword>
<evidence type="ECO:0000256" key="8">
    <source>
        <dbReference type="ARBA" id="ARBA00022454"/>
    </source>
</evidence>
<evidence type="ECO:0000256" key="14">
    <source>
        <dbReference type="ARBA" id="ARBA00022737"/>
    </source>
</evidence>
<feature type="transmembrane region" description="Helical" evidence="33">
    <location>
        <begin position="2529"/>
        <end position="2545"/>
    </location>
</feature>
<dbReference type="InterPro" id="IPR036640">
    <property type="entry name" value="ABC1_TM_sf"/>
</dbReference>
<dbReference type="SUPFAM" id="SSF90123">
    <property type="entry name" value="ABC transporter transmembrane region"/>
    <property type="match status" value="2"/>
</dbReference>
<dbReference type="GO" id="GO:0003677">
    <property type="term" value="F:DNA binding"/>
    <property type="evidence" value="ECO:0007669"/>
    <property type="project" value="UniProtKB-KW"/>
</dbReference>
<comment type="catalytic activity">
    <reaction evidence="30">
        <text>ATP + H2O + xenobioticSide 1 = ADP + phosphate + xenobioticSide 2.</text>
        <dbReference type="EC" id="7.6.2.2"/>
    </reaction>
</comment>
<dbReference type="Pfam" id="PF00664">
    <property type="entry name" value="ABC_membrane"/>
    <property type="match status" value="2"/>
</dbReference>
<gene>
    <name evidence="35" type="ORF">CCACVL1_23011</name>
</gene>
<dbReference type="GO" id="GO:0006281">
    <property type="term" value="P:DNA repair"/>
    <property type="evidence" value="ECO:0007669"/>
    <property type="project" value="UniProtKB-KW"/>
</dbReference>
<dbReference type="InterPro" id="IPR011604">
    <property type="entry name" value="PDDEXK-like_dom_sf"/>
</dbReference>
<dbReference type="Gramene" id="OMO62122">
    <property type="protein sequence ID" value="OMO62122"/>
    <property type="gene ID" value="CCACVL1_23011"/>
</dbReference>
<evidence type="ECO:0000256" key="19">
    <source>
        <dbReference type="ARBA" id="ARBA00022840"/>
    </source>
</evidence>
<evidence type="ECO:0000256" key="9">
    <source>
        <dbReference type="ARBA" id="ARBA00022485"/>
    </source>
</evidence>
<feature type="transmembrane region" description="Helical" evidence="33">
    <location>
        <begin position="2208"/>
        <end position="2225"/>
    </location>
</feature>
<keyword evidence="11" id="KW-0235">DNA replication</keyword>
<dbReference type="GO" id="GO:0006260">
    <property type="term" value="P:DNA replication"/>
    <property type="evidence" value="ECO:0007669"/>
    <property type="project" value="UniProtKB-KW"/>
</dbReference>
<evidence type="ECO:0000256" key="24">
    <source>
        <dbReference type="ARBA" id="ARBA00023125"/>
    </source>
</evidence>
<evidence type="ECO:0000256" key="7">
    <source>
        <dbReference type="ARBA" id="ARBA00022448"/>
    </source>
</evidence>
<feature type="transmembrane region" description="Helical" evidence="33">
    <location>
        <begin position="3237"/>
        <end position="3259"/>
    </location>
</feature>
<evidence type="ECO:0000256" key="28">
    <source>
        <dbReference type="ARBA" id="ARBA00023268"/>
    </source>
</evidence>
<feature type="transmembrane region" description="Helical" evidence="33">
    <location>
        <begin position="2324"/>
        <end position="2343"/>
    </location>
</feature>
<dbReference type="Pfam" id="PF13086">
    <property type="entry name" value="AAA_11"/>
    <property type="match status" value="2"/>
</dbReference>
<dbReference type="GO" id="GO:0004518">
    <property type="term" value="F:nuclease activity"/>
    <property type="evidence" value="ECO:0007669"/>
    <property type="project" value="UniProtKB-KW"/>
</dbReference>
<dbReference type="GO" id="GO:0046872">
    <property type="term" value="F:metal ion binding"/>
    <property type="evidence" value="ECO:0007669"/>
    <property type="project" value="UniProtKB-KW"/>
</dbReference>
<comment type="cofactor">
    <cofactor evidence="1">
        <name>[4Fe-4S] cluster</name>
        <dbReference type="ChEBI" id="CHEBI:49883"/>
    </cofactor>
</comment>
<feature type="region of interest" description="Disordered" evidence="32">
    <location>
        <begin position="808"/>
        <end position="845"/>
    </location>
</feature>
<dbReference type="InterPro" id="IPR011527">
    <property type="entry name" value="ABC1_TM_dom"/>
</dbReference>
<feature type="transmembrane region" description="Helical" evidence="33">
    <location>
        <begin position="489"/>
        <end position="511"/>
    </location>
</feature>
<dbReference type="GO" id="GO:0031390">
    <property type="term" value="C:Ctf18 RFC-like complex"/>
    <property type="evidence" value="ECO:0007669"/>
    <property type="project" value="InterPro"/>
</dbReference>
<evidence type="ECO:0000256" key="3">
    <source>
        <dbReference type="ARBA" id="ARBA00004127"/>
    </source>
</evidence>
<feature type="transmembrane region" description="Helical" evidence="33">
    <location>
        <begin position="3022"/>
        <end position="3051"/>
    </location>
</feature>
<keyword evidence="18" id="KW-0347">Helicase</keyword>
<keyword evidence="19" id="KW-0067">ATP-binding</keyword>
<dbReference type="Pfam" id="PF03547">
    <property type="entry name" value="Mem_trans"/>
    <property type="match status" value="1"/>
</dbReference>
<dbReference type="Pfam" id="PF09724">
    <property type="entry name" value="Dcc1"/>
    <property type="match status" value="1"/>
</dbReference>
<evidence type="ECO:0000256" key="4">
    <source>
        <dbReference type="ARBA" id="ARBA00004286"/>
    </source>
</evidence>
<feature type="compositionally biased region" description="Low complexity" evidence="32">
    <location>
        <begin position="822"/>
        <end position="841"/>
    </location>
</feature>
<feature type="compositionally biased region" description="Low complexity" evidence="32">
    <location>
        <begin position="879"/>
        <end position="902"/>
    </location>
</feature>
<dbReference type="InterPro" id="IPR050173">
    <property type="entry name" value="ABC_transporter_C-like"/>
</dbReference>
<dbReference type="CDD" id="cd18580">
    <property type="entry name" value="ABC_6TM_ABCC_D2"/>
    <property type="match status" value="1"/>
</dbReference>
<keyword evidence="7" id="KW-0813">Transport</keyword>
<evidence type="ECO:0000256" key="23">
    <source>
        <dbReference type="ARBA" id="ARBA00023014"/>
    </source>
</evidence>
<keyword evidence="36" id="KW-1185">Reference proteome</keyword>
<feature type="transmembrane region" description="Helical" evidence="33">
    <location>
        <begin position="564"/>
        <end position="584"/>
    </location>
</feature>
<dbReference type="OrthoDB" id="306218at2759"/>
<feature type="transmembrane region" description="Helical" evidence="33">
    <location>
        <begin position="671"/>
        <end position="691"/>
    </location>
</feature>
<keyword evidence="24" id="KW-0238">DNA-binding</keyword>
<evidence type="ECO:0000256" key="25">
    <source>
        <dbReference type="ARBA" id="ARBA00023136"/>
    </source>
</evidence>
<evidence type="ECO:0000256" key="27">
    <source>
        <dbReference type="ARBA" id="ARBA00023242"/>
    </source>
</evidence>
<feature type="transmembrane region" description="Helical" evidence="33">
    <location>
        <begin position="2727"/>
        <end position="2746"/>
    </location>
</feature>
<dbReference type="PROSITE" id="PS50929">
    <property type="entry name" value="ABC_TM1F"/>
    <property type="match status" value="2"/>
</dbReference>
<keyword evidence="15" id="KW-0547">Nucleotide-binding</keyword>
<dbReference type="CDD" id="cd18041">
    <property type="entry name" value="DEXXQc_DNA2"/>
    <property type="match status" value="1"/>
</dbReference>
<evidence type="ECO:0000256" key="21">
    <source>
        <dbReference type="ARBA" id="ARBA00022989"/>
    </source>
</evidence>
<dbReference type="GO" id="GO:0051539">
    <property type="term" value="F:4 iron, 4 sulfur cluster binding"/>
    <property type="evidence" value="ECO:0007669"/>
    <property type="project" value="UniProtKB-KW"/>
</dbReference>
<comment type="caution">
    <text evidence="35">The sequence shown here is derived from an EMBL/GenBank/DDBJ whole genome shotgun (WGS) entry which is preliminary data.</text>
</comment>
<name>A0A1R3GVL8_COCAP</name>
<keyword evidence="12" id="KW-0540">Nuclease</keyword>
<feature type="transmembrane region" description="Helical" evidence="33">
    <location>
        <begin position="2255"/>
        <end position="2279"/>
    </location>
</feature>
<feature type="compositionally biased region" description="Basic residues" evidence="32">
    <location>
        <begin position="812"/>
        <end position="821"/>
    </location>
</feature>
<dbReference type="GO" id="GO:0016787">
    <property type="term" value="F:hydrolase activity"/>
    <property type="evidence" value="ECO:0007669"/>
    <property type="project" value="UniProtKB-KW"/>
</dbReference>
<reference evidence="35 36" key="1">
    <citation type="submission" date="2013-09" db="EMBL/GenBank/DDBJ databases">
        <title>Corchorus capsularis genome sequencing.</title>
        <authorList>
            <person name="Alam M."/>
            <person name="Haque M.S."/>
            <person name="Islam M.S."/>
            <person name="Emdad E.M."/>
            <person name="Islam M.M."/>
            <person name="Ahmed B."/>
            <person name="Halim A."/>
            <person name="Hossen Q.M.M."/>
            <person name="Hossain M.Z."/>
            <person name="Ahmed R."/>
            <person name="Khan M.M."/>
            <person name="Islam R."/>
            <person name="Rashid M.M."/>
            <person name="Khan S.A."/>
            <person name="Rahman M.S."/>
            <person name="Alam M."/>
        </authorList>
    </citation>
    <scope>NUCLEOTIDE SEQUENCE [LARGE SCALE GENOMIC DNA]</scope>
    <source>
        <strain evidence="36">cv. CVL-1</strain>
        <tissue evidence="35">Whole seedling</tissue>
    </source>
</reference>
<evidence type="ECO:0000256" key="10">
    <source>
        <dbReference type="ARBA" id="ARBA00022692"/>
    </source>
</evidence>
<dbReference type="FunFam" id="1.20.1560.10:FF:000002">
    <property type="entry name" value="ABC transporter C family member 5"/>
    <property type="match status" value="1"/>
</dbReference>
<dbReference type="InterPro" id="IPR044746">
    <property type="entry name" value="ABCC_6TM_D1"/>
</dbReference>
<keyword evidence="14" id="KW-0677">Repeat</keyword>
<dbReference type="CDD" id="cd22318">
    <property type="entry name" value="DNA2_N-like"/>
    <property type="match status" value="1"/>
</dbReference>
<evidence type="ECO:0000259" key="34">
    <source>
        <dbReference type="PROSITE" id="PS50929"/>
    </source>
</evidence>
<dbReference type="InterPro" id="IPR047187">
    <property type="entry name" value="SF1_C_Upf1"/>
</dbReference>
<dbReference type="GO" id="GO:0012505">
    <property type="term" value="C:endomembrane system"/>
    <property type="evidence" value="ECO:0007669"/>
    <property type="project" value="UniProtKB-SubCell"/>
</dbReference>
<evidence type="ECO:0000256" key="26">
    <source>
        <dbReference type="ARBA" id="ARBA00023204"/>
    </source>
</evidence>
<dbReference type="InterPro" id="IPR019128">
    <property type="entry name" value="Dcc1"/>
</dbReference>
<dbReference type="SUPFAM" id="SSF52540">
    <property type="entry name" value="P-loop containing nucleoside triphosphate hydrolases"/>
    <property type="match status" value="2"/>
</dbReference>
<evidence type="ECO:0000256" key="1">
    <source>
        <dbReference type="ARBA" id="ARBA00001966"/>
    </source>
</evidence>
<dbReference type="Pfam" id="PF13087">
    <property type="entry name" value="AAA_12"/>
    <property type="match status" value="1"/>
</dbReference>
<feature type="transmembrane region" description="Helical" evidence="33">
    <location>
        <begin position="3121"/>
        <end position="3140"/>
    </location>
</feature>
<dbReference type="FunFam" id="1.20.1560.10:FF:000003">
    <property type="entry name" value="ABC transporter C family member 10"/>
    <property type="match status" value="1"/>
</dbReference>
<evidence type="ECO:0000256" key="6">
    <source>
        <dbReference type="ARBA" id="ARBA00009726"/>
    </source>
</evidence>
<evidence type="ECO:0000256" key="13">
    <source>
        <dbReference type="ARBA" id="ARBA00022723"/>
    </source>
</evidence>
<feature type="domain" description="ABC transmembrane type-1" evidence="34">
    <location>
        <begin position="2983"/>
        <end position="3263"/>
    </location>
</feature>
<keyword evidence="20" id="KW-1278">Translocase</keyword>
<keyword evidence="9" id="KW-0004">4Fe-4S</keyword>
<evidence type="ECO:0000313" key="35">
    <source>
        <dbReference type="EMBL" id="OMO62122.1"/>
    </source>
</evidence>
<dbReference type="InterPro" id="IPR044726">
    <property type="entry name" value="ABCC_6TM_D2"/>
</dbReference>
<dbReference type="CDD" id="cd18808">
    <property type="entry name" value="SF1_C_Upf1"/>
    <property type="match status" value="1"/>
</dbReference>
<feature type="transmembrane region" description="Helical" evidence="33">
    <location>
        <begin position="2363"/>
        <end position="2379"/>
    </location>
</feature>
<dbReference type="InterPro" id="IPR026851">
    <property type="entry name" value="Dna2/JHS1_DEXXQ-box"/>
</dbReference>
<feature type="domain" description="ABC transmembrane type-1" evidence="34">
    <location>
        <begin position="2490"/>
        <end position="2771"/>
    </location>
</feature>
<keyword evidence="8" id="KW-0158">Chromosome</keyword>
<evidence type="ECO:0000313" key="36">
    <source>
        <dbReference type="Proteomes" id="UP000188268"/>
    </source>
</evidence>
<comment type="subcellular location">
    <subcellularLocation>
        <location evidence="4">Chromosome</location>
    </subcellularLocation>
    <subcellularLocation>
        <location evidence="3">Endomembrane system</location>
        <topology evidence="3">Multi-pass membrane protein</topology>
    </subcellularLocation>
    <subcellularLocation>
        <location evidence="2">Nucleus</location>
    </subcellularLocation>
</comment>
<sequence length="3366" mass="375792">MEKPQPCSKGAELLLNIQPTSSVSVRYHPLFGPHDNLILLELDEKLLPDILQEKVTLRGQPDEEAVLCTKSKTYSVKFVGTSNSMFLAPPANYSTLCENSEDRDDEQQVGASVIKVAPGTMELVEVAPRLDKLKSILSENLYSSDEGLAMEDVECPESSMGSLYTWDDLTNKVQASDDELRTGLEALSAVEIDGHWRIVDEKYMDIILRMLLHNSVLNDWSLDRLVEDEVVSVLVSDGFPRKLAYHCLHVYGSRVEEAMDRGVWRLDARRVCVHYARQILREGKRKMEDFVDEWMRNIPEEMHASFDLLEGEVLTEKLGVDTWVHAFSVSSLPSTPAERFTILFKERPKWMWKDLEPYIRDLNVPGLSTEALLLKYTRRTQPTIDAEPVFSARYSGSAHPRQNLKPFHNLSSHIFPFPTRPYTCLLQHKYRAWLIRVNSLAKLCYGERVGLLGPNARHHLNNTVFYVFFPALISCSLANTMTVENLSTLWFMPVNIFISCIIGSALGWILVKITRTPRHLQGLVIACSSAANLGNMLLIILPALCEETNSPFGDSSTCSAYGEAYASLSLAIQAIYVWSILYFIMRKSATFAEEIKADDCTIIVKTSGETTEIQSDTCTEPLLPSNGLSGDNIYQVDFLQSRDEGIEKISTFGKFKECFITVITSKSLKMIFAPATIAAIVGFVIGIVSPFRKALVGDSAPLHVIYSSIELIGEAGIPSLTLIVGANLLKGLKSGSEVGISLIVGIVVIRNIVLPLCGILVVKAAGYAGMVELDPFYEFTLLLQYAIPPAMNIAVAVKQKQLEAAVVMKMPPKSRSRKKLKSSSSSSNSNSKKPNASNQPSQPSKFGIQHFFQRHTQSQNALLASQSHPDHSSPPPNAPNSSIAPPLLDAAPTPLQLQNPKSDNPPPPELSPSLSKSTPLKRFNFSPEMLIKQSQDDGGDEVTWKISPVNQRLQALTKLLPVLADSSKHNSFTINQCSQNKVCVDPFSPYTIKCFSFLFFPFCLLDNIAMPYTLQSLNTAAKVDKWLSSPSPKADKTSLVSANRVGLKRVNPFQDTEVCERMVDENACLASRQSPFCTPPSLPFCPNKLANIVASDQLGSRQHKKALLELLDQVEDVISVDDFASTKSEPYPSKVQDGQCNEMSVIADSIVKGVGISPQKVGGTSSNRCFLVLEVSEKRNFPESVGSQCPYKVLRLVDEKSGEERAVYLWEEWFYSVIAPGDTVNVIGEFDDEGKCNVDHENNFLIVHPDILVSGTRVAASFSCPRRTVLDERLRCNEYSIAALIGTLLHQIFQAGLVKETPTVQFLEEYARIVLHKNIESLYACGVNETEIYKTLSEAFPKLVNWIAIFKDSQDPKVPTVDFGSDNGPKKVNLLEVIDIEEMAWAPNYGLKGMIDVSVRVKVESGGKEDNERIMPLEFKTGKVPNGQSSMEHTAQVILYTLLMSERYLKHIDSGLLYYLQSDQTQGIMVRRSDLVGLIMRRNELANDILKALTTQQLPPMLKAFGGNTESSGLGDIFDLHVHHFSNAHGVFLRHWGRLIDLEAKEMQLLKKETRHSCNLKGEDSTGSLSYLVLDELPHQKSHKENRFIYHFVRRDLPASNLSGSDQHPITAASSLTKNLDCMLKSGDYVTLSTESGHQIVASGLIVEISPIRVSVSFSKRLRLPGGNPSSLTEQLYQEFWRIDKDEIMTSFSIMRFNLIQLFLQNEQSSHLRKMIVDLAAPRFDSGFIFSQDPAISYVWSEKSLNDDQRRAILKILTAKDYALILGMPGTGKTSTMVHAVKALLMRGASILLTSYTNSAVDNLLIKLKSQGIDFLRIGRHESVHDEVKGHCFSGMNLSSVEEIKLKFDQVKVVAVTCLGITSPFLSGKKFDICIIDEAGQTTLPVSLGPLMFASTFVLVGDHYQLPPLVQSAEARENGMGISLFCRLSEAHPQAISPLQSQYRMCQSIMELSNALIYGDRLRCGSPEVANAKLNFPRPSSCSSWLKAVLNPSRPVIFVNTDMLPAFEVRDRKTVNNPLEAYIIAEITAGLVNNGIEGNDIGIITPYNSQVNLLRHACLASVEIHTIDKYQGRDKDCILLSFVRSNENPRNCISSLLADWHRINVALTRAKKKLIMVGSCRTLSKVPTLKLLIDKVDEQSEICSGGLPGLDSKVKKLKPKVAAACRDSEELGNPIMILFTSFIATKLKFLQFPVIWMQLKTLCFWEEVSLIMQLGFIGITLLYFLQKRVVLMCKHKRKVADQTANNYPSGAKLSLCYRASIVCSTLMLSIHFLNLLMLLKFTNQNHCNSTFQAYSSEIMHVISWAVTLIAVCKILKQKHIRFPWILRAWWICSFLLSIIRTVVDTYSTTAEDGHLKILDYADFISLLPSFLLLVLSIRGQTDLVFIDSNDIAEPLLSEKSDKNVKRKRESQYGRATLVQLITFSWLNPLFSVGYKKPLEQDEIPDVDIKDSAEFDSFAFDQNLKQIREKDGMTNPSIYKAIFLFIRKKAAINALFAVISAGASYVGPYLIDDFVSFLAEKNTRNLESGYLLALAFLGAKMIETIAQRQWIFGARQLGLRLRAALIAHIYRKGLVLSSQSRQSHTSGEIINYMSVDIQRITDFIWYLNIIWMLPIQISLAIYILHTSLGLGSLAALAATSAVMACNIPLTRIQKRYQSKIMEAKDDRMKATSEVLRNMKTIKLQAWDSQFLHKLESLRKIEYKWLWKSLRLGAISSFIFWGSPTFISVVTFGACMLLGIQLTAGRVLSALATFRMLQDPIFNLPDLLNVIAQGKVSADRVASYLQEEEIQQDVIEYIPTDQTEYGVEIENGKFTWDPESSNPTLDGVHLKVKRGMKDCLMGILKDKTILYVTHQVEFLPAADIILVMQNGKVAQAGTFEELLKENIGFEVLVGAHSKALESVLTVENSSRTSHNSASDCESNTDLTSNAQLVLTQQGSEHDLPVEISENGGKLVQDEEREKGSIGKEVYWSYITIVKGGVLIPIILLAQSSFQILQIASNYWMAWSSPPTSQTEPRLGMNYILLVYSLLAVGSSLCVLLRAMLVAVAGLWTAQKLFINMLRSILRAPMAFFDSTPAGRILNRASTDQSVLDLEMANKLGWCAFSIIQILGTIAVMSQVAWEVFVIFIPVTAICIWYQQYYIPTARELARLAGIQRAPILHHFAESLAGAATIRAFDQENRFIDTNLGLIDNHSRPWFHNVAAMEWLSFRLNLLSNFVFAFSLVVLVTLPEGIINPSLAGLAVTYGINLNVLQASVIWNICNAENKMISVERILQYSNLASEAALEIEECRPPKNWPDVGTICFRNLQALDKCQLGELVRGKEEKLDSRGRVAEFDTPAKLLEREDSFFSKLIKEYSLRSKTFNINLA</sequence>
<dbReference type="Gene3D" id="3.90.320.10">
    <property type="match status" value="1"/>
</dbReference>
<keyword evidence="29" id="KW-0927">Auxin signaling pathway</keyword>
<dbReference type="InterPro" id="IPR041677">
    <property type="entry name" value="DNA2/NAM7_AAA_11"/>
</dbReference>
<keyword evidence="13" id="KW-0479">Metal-binding</keyword>
<dbReference type="Gene3D" id="1.20.1560.10">
    <property type="entry name" value="ABC transporter type 1, transmembrane domain"/>
    <property type="match status" value="2"/>
</dbReference>
<feature type="transmembrane region" description="Helical" evidence="33">
    <location>
        <begin position="711"/>
        <end position="729"/>
    </location>
</feature>
<dbReference type="GO" id="GO:0008559">
    <property type="term" value="F:ABC-type xenobiotic transporter activity"/>
    <property type="evidence" value="ECO:0007669"/>
    <property type="project" value="UniProtKB-EC"/>
</dbReference>
<evidence type="ECO:0000256" key="16">
    <source>
        <dbReference type="ARBA" id="ARBA00022763"/>
    </source>
</evidence>
<evidence type="ECO:0000256" key="17">
    <source>
        <dbReference type="ARBA" id="ARBA00022801"/>
    </source>
</evidence>
<evidence type="ECO:0000256" key="29">
    <source>
        <dbReference type="ARBA" id="ARBA00023294"/>
    </source>
</evidence>